<evidence type="ECO:0000313" key="3">
    <source>
        <dbReference type="Proteomes" id="UP000183788"/>
    </source>
</evidence>
<dbReference type="RefSeq" id="WP_072363495.1">
    <property type="nucleotide sequence ID" value="NZ_CP139972.1"/>
</dbReference>
<gene>
    <name evidence="1" type="ORF">SAMN05661012_04516</name>
    <name evidence="2" type="ORF">SR876_24480</name>
</gene>
<dbReference type="EMBL" id="FPIZ01000016">
    <property type="protein sequence ID" value="SFW77771.1"/>
    <property type="molecule type" value="Genomic_DNA"/>
</dbReference>
<evidence type="ECO:0000313" key="4">
    <source>
        <dbReference type="Proteomes" id="UP001326715"/>
    </source>
</evidence>
<name>A0A1K1S070_9BACT</name>
<reference evidence="1 3" key="1">
    <citation type="submission" date="2016-11" db="EMBL/GenBank/DDBJ databases">
        <authorList>
            <person name="Jaros S."/>
            <person name="Januszkiewicz K."/>
            <person name="Wedrychowicz H."/>
        </authorList>
    </citation>
    <scope>NUCLEOTIDE SEQUENCE [LARGE SCALE GENOMIC DNA]</scope>
    <source>
        <strain evidence="1 3">DSM 784</strain>
    </source>
</reference>
<reference evidence="2 4" key="2">
    <citation type="submission" date="2023-11" db="EMBL/GenBank/DDBJ databases">
        <title>MicrobeMod: A computational toolkit for identifying prokaryotic methylation and restriction-modification with nanopore sequencing.</title>
        <authorList>
            <person name="Crits-Christoph A."/>
            <person name="Kang S.C."/>
            <person name="Lee H."/>
            <person name="Ostrov N."/>
        </authorList>
    </citation>
    <scope>NUCLEOTIDE SEQUENCE [LARGE SCALE GENOMIC DNA]</scope>
    <source>
        <strain evidence="2 4">ATCC 23090</strain>
    </source>
</reference>
<dbReference type="EMBL" id="CP140154">
    <property type="protein sequence ID" value="WQG88087.1"/>
    <property type="molecule type" value="Genomic_DNA"/>
</dbReference>
<dbReference type="AlphaFoldDB" id="A0A1K1S070"/>
<dbReference type="Proteomes" id="UP000183788">
    <property type="component" value="Unassembled WGS sequence"/>
</dbReference>
<evidence type="ECO:0000313" key="1">
    <source>
        <dbReference type="EMBL" id="SFW77771.1"/>
    </source>
</evidence>
<sequence length="103" mass="11583">MTSDIQGKFEVIESFGIASRNEFYMIGQLKEGEIFENWFVRIHLNSSLKLTLRIKAVEEIALASDGSKYKLIIIDTQEHDSQDFLLGLGVGSEMVEIGIEGED</sequence>
<proteinExistence type="predicted"/>
<accession>A0A1K1S070</accession>
<dbReference type="OrthoDB" id="981427at2"/>
<evidence type="ECO:0000313" key="2">
    <source>
        <dbReference type="EMBL" id="WQG88087.1"/>
    </source>
</evidence>
<keyword evidence="4" id="KW-1185">Reference proteome</keyword>
<dbReference type="Proteomes" id="UP001326715">
    <property type="component" value="Chromosome"/>
</dbReference>
<organism evidence="1 3">
    <name type="scientific">Chitinophaga sancti</name>
    <dbReference type="NCBI Taxonomy" id="1004"/>
    <lineage>
        <taxon>Bacteria</taxon>
        <taxon>Pseudomonadati</taxon>
        <taxon>Bacteroidota</taxon>
        <taxon>Chitinophagia</taxon>
        <taxon>Chitinophagales</taxon>
        <taxon>Chitinophagaceae</taxon>
        <taxon>Chitinophaga</taxon>
    </lineage>
</organism>
<protein>
    <submittedName>
        <fullName evidence="1">Uncharacterized protein</fullName>
    </submittedName>
</protein>